<name>A0AAQ4DRT2_AMBAM</name>
<comment type="caution">
    <text evidence="2">The sequence shown here is derived from an EMBL/GenBank/DDBJ whole genome shotgun (WGS) entry which is preliminary data.</text>
</comment>
<dbReference type="EMBL" id="JARKHS020027657">
    <property type="protein sequence ID" value="KAK8765172.1"/>
    <property type="molecule type" value="Genomic_DNA"/>
</dbReference>
<gene>
    <name evidence="2" type="ORF">V5799_032220</name>
</gene>
<feature type="region of interest" description="Disordered" evidence="1">
    <location>
        <begin position="1"/>
        <end position="75"/>
    </location>
</feature>
<dbReference type="AlphaFoldDB" id="A0AAQ4DRT2"/>
<evidence type="ECO:0000256" key="1">
    <source>
        <dbReference type="SAM" id="MobiDB-lite"/>
    </source>
</evidence>
<keyword evidence="3" id="KW-1185">Reference proteome</keyword>
<feature type="compositionally biased region" description="Basic and acidic residues" evidence="1">
    <location>
        <begin position="1"/>
        <end position="34"/>
    </location>
</feature>
<organism evidence="2 3">
    <name type="scientific">Amblyomma americanum</name>
    <name type="common">Lone star tick</name>
    <dbReference type="NCBI Taxonomy" id="6943"/>
    <lineage>
        <taxon>Eukaryota</taxon>
        <taxon>Metazoa</taxon>
        <taxon>Ecdysozoa</taxon>
        <taxon>Arthropoda</taxon>
        <taxon>Chelicerata</taxon>
        <taxon>Arachnida</taxon>
        <taxon>Acari</taxon>
        <taxon>Parasitiformes</taxon>
        <taxon>Ixodida</taxon>
        <taxon>Ixodoidea</taxon>
        <taxon>Ixodidae</taxon>
        <taxon>Amblyomminae</taxon>
        <taxon>Amblyomma</taxon>
    </lineage>
</organism>
<dbReference type="Proteomes" id="UP001321473">
    <property type="component" value="Unassembled WGS sequence"/>
</dbReference>
<protein>
    <submittedName>
        <fullName evidence="2">Uncharacterized protein</fullName>
    </submittedName>
</protein>
<sequence>MQRDLEQVTVDDWKSIPEVGDARNKRQRNPRPEKFTPMPDSILSKAGIGSESVTTLDPRQQPYGGGLTTPFPGTVTPGWATPSADLDLRKIGQARNTLMDIKLNQVRQLSFLSWTQVKGSKATGI</sequence>
<reference evidence="2 3" key="1">
    <citation type="journal article" date="2023" name="Arcadia Sci">
        <title>De novo assembly of a long-read Amblyomma americanum tick genome.</title>
        <authorList>
            <person name="Chou S."/>
            <person name="Poskanzer K.E."/>
            <person name="Rollins M."/>
            <person name="Thuy-Boun P.S."/>
        </authorList>
    </citation>
    <scope>NUCLEOTIDE SEQUENCE [LARGE SCALE GENOMIC DNA]</scope>
    <source>
        <strain evidence="2">F_SG_1</strain>
        <tissue evidence="2">Salivary glands</tissue>
    </source>
</reference>
<evidence type="ECO:0000313" key="2">
    <source>
        <dbReference type="EMBL" id="KAK8765172.1"/>
    </source>
</evidence>
<accession>A0AAQ4DRT2</accession>
<proteinExistence type="predicted"/>
<evidence type="ECO:0000313" key="3">
    <source>
        <dbReference type="Proteomes" id="UP001321473"/>
    </source>
</evidence>